<dbReference type="STRING" id="1219383.SAMN05421733_11428"/>
<dbReference type="AlphaFoldDB" id="A0A1G6K416"/>
<proteinExistence type="predicted"/>
<organism evidence="2 3">
    <name type="scientific">Acinetobacter boissieri</name>
    <dbReference type="NCBI Taxonomy" id="1219383"/>
    <lineage>
        <taxon>Bacteria</taxon>
        <taxon>Pseudomonadati</taxon>
        <taxon>Pseudomonadota</taxon>
        <taxon>Gammaproteobacteria</taxon>
        <taxon>Moraxellales</taxon>
        <taxon>Moraxellaceae</taxon>
        <taxon>Acinetobacter</taxon>
    </lineage>
</organism>
<dbReference type="OrthoDB" id="8613885at2"/>
<keyword evidence="3" id="KW-1185">Reference proteome</keyword>
<gene>
    <name evidence="2" type="ORF">SAMN05421733_11428</name>
</gene>
<sequence>MKQTHQNQVLTYLKDGKTISQAEAIYHFNCYSLTSVISRLRKSGYEVTTHYESNINNRGMHARYKLKVVEA</sequence>
<reference evidence="3" key="1">
    <citation type="submission" date="2016-09" db="EMBL/GenBank/DDBJ databases">
        <authorList>
            <person name="Varghese N."/>
            <person name="Submissions S."/>
        </authorList>
    </citation>
    <scope>NUCLEOTIDE SEQUENCE [LARGE SCALE GENOMIC DNA]</scope>
    <source>
        <strain evidence="3">ANC 4422</strain>
    </source>
</reference>
<name>A0A1G6K416_9GAMM</name>
<evidence type="ECO:0000313" key="3">
    <source>
        <dbReference type="Proteomes" id="UP000242501"/>
    </source>
</evidence>
<dbReference type="RefSeq" id="WP_092749947.1">
    <property type="nucleotide sequence ID" value="NZ_FMYL01000014.1"/>
</dbReference>
<feature type="domain" description="Winged helix-turn-helix" evidence="1">
    <location>
        <begin position="6"/>
        <end position="64"/>
    </location>
</feature>
<evidence type="ECO:0000259" key="1">
    <source>
        <dbReference type="Pfam" id="PF14090"/>
    </source>
</evidence>
<dbReference type="Proteomes" id="UP000242501">
    <property type="component" value="Unassembled WGS sequence"/>
</dbReference>
<accession>A0A1G6K416</accession>
<dbReference type="EMBL" id="FMYL01000014">
    <property type="protein sequence ID" value="SDC25714.1"/>
    <property type="molecule type" value="Genomic_DNA"/>
</dbReference>
<protein>
    <submittedName>
        <fullName evidence="2">Helix-turn-helix domain-containing protein</fullName>
    </submittedName>
</protein>
<dbReference type="InterPro" id="IPR055245">
    <property type="entry name" value="HTH_proteobacteria"/>
</dbReference>
<dbReference type="Pfam" id="PF14090">
    <property type="entry name" value="HTH_39"/>
    <property type="match status" value="1"/>
</dbReference>
<evidence type="ECO:0000313" key="2">
    <source>
        <dbReference type="EMBL" id="SDC25714.1"/>
    </source>
</evidence>